<name>A0A7W5E307_9BACT</name>
<reference evidence="1 2" key="1">
    <citation type="submission" date="2020-08" db="EMBL/GenBank/DDBJ databases">
        <title>Genomic Encyclopedia of Type Strains, Phase III (KMG-III): the genomes of soil and plant-associated and newly described type strains.</title>
        <authorList>
            <person name="Whitman W."/>
        </authorList>
    </citation>
    <scope>NUCLEOTIDE SEQUENCE [LARGE SCALE GENOMIC DNA]</scope>
    <source>
        <strain evidence="1 2">CECT 8075</strain>
    </source>
</reference>
<dbReference type="Proteomes" id="UP000536179">
    <property type="component" value="Unassembled WGS sequence"/>
</dbReference>
<accession>A0A7W5E307</accession>
<dbReference type="InterPro" id="IPR011050">
    <property type="entry name" value="Pectin_lyase_fold/virulence"/>
</dbReference>
<evidence type="ECO:0000313" key="2">
    <source>
        <dbReference type="Proteomes" id="UP000536179"/>
    </source>
</evidence>
<comment type="caution">
    <text evidence="1">The sequence shown here is derived from an EMBL/GenBank/DDBJ whole genome shotgun (WGS) entry which is preliminary data.</text>
</comment>
<keyword evidence="2" id="KW-1185">Reference proteome</keyword>
<evidence type="ECO:0000313" key="1">
    <source>
        <dbReference type="EMBL" id="MBB3209205.1"/>
    </source>
</evidence>
<dbReference type="SUPFAM" id="SSF51126">
    <property type="entry name" value="Pectin lyase-like"/>
    <property type="match status" value="1"/>
</dbReference>
<dbReference type="AlphaFoldDB" id="A0A7W5E307"/>
<sequence>MNQQPAVLRYSLLFVCWFLLAMQTLSASTVSNIEELVKAVRDGAEDSVIEISAGNFELNAPLELKSGMTLKGAGMAKTIITHATTWKPSTERLPLGEMRPDEANADAYLIRLPKKAANITIENLTLRGPQMHGAIFAVSNQNVHLHHLRIENVLYSGIRCYYMTNSRIHDCEFIGAGGKWKRGGLPGIDGGTSGGAIFATWMSDTEIANNRFTFGKPDRRPGKSGGHYGVKGRGGKRIHIHHNTIGVNFSIEFPFEGNEAMEIDHNVLHGVVSIPKHGGGKVLAKNQRSFHIHHNYFTTSYAIEFPRNNVEIDHNLFDFQVDQDGGNLISGFGGVASPGPAWFHNNLVSNPGRGVIWNERAFGELVVRNNHIVTRTTATPRTEGLFGIGGNDFSKTKIIDNIIECRGQPRPLLRNAASYDAEIMNNQLTNVSDTDRYRNAQTETDAGPTAPLVFKCGAQGEFTVNGWEFAATMDTDD</sequence>
<protein>
    <submittedName>
        <fullName evidence="1">Nitrous oxidase accessory protein</fullName>
    </submittedName>
</protein>
<proteinExistence type="predicted"/>
<dbReference type="RefSeq" id="WP_246420721.1">
    <property type="nucleotide sequence ID" value="NZ_JACHXU010000021.1"/>
</dbReference>
<dbReference type="Gene3D" id="2.160.20.10">
    <property type="entry name" value="Single-stranded right-handed beta-helix, Pectin lyase-like"/>
    <property type="match status" value="1"/>
</dbReference>
<dbReference type="InterPro" id="IPR012334">
    <property type="entry name" value="Pectin_lyas_fold"/>
</dbReference>
<dbReference type="EMBL" id="JACHXU010000021">
    <property type="protein sequence ID" value="MBB3209205.1"/>
    <property type="molecule type" value="Genomic_DNA"/>
</dbReference>
<gene>
    <name evidence="1" type="ORF">FHS27_005043</name>
</gene>
<organism evidence="1 2">
    <name type="scientific">Aporhodopirellula rubra</name>
    <dbReference type="NCBI Taxonomy" id="980271"/>
    <lineage>
        <taxon>Bacteria</taxon>
        <taxon>Pseudomonadati</taxon>
        <taxon>Planctomycetota</taxon>
        <taxon>Planctomycetia</taxon>
        <taxon>Pirellulales</taxon>
        <taxon>Pirellulaceae</taxon>
        <taxon>Aporhodopirellula</taxon>
    </lineage>
</organism>